<dbReference type="RefSeq" id="WP_092735664.1">
    <property type="nucleotide sequence ID" value="NZ_FNAS01000001.1"/>
</dbReference>
<dbReference type="CDD" id="cd00063">
    <property type="entry name" value="FN3"/>
    <property type="match status" value="1"/>
</dbReference>
<evidence type="ECO:0000259" key="1">
    <source>
        <dbReference type="PROSITE" id="PS50853"/>
    </source>
</evidence>
<dbReference type="OrthoDB" id="9792152at2"/>
<evidence type="ECO:0000313" key="3">
    <source>
        <dbReference type="Proteomes" id="UP000198517"/>
    </source>
</evidence>
<proteinExistence type="predicted"/>
<dbReference type="SUPFAM" id="SSF55486">
    <property type="entry name" value="Metalloproteases ('zincins'), catalytic domain"/>
    <property type="match status" value="1"/>
</dbReference>
<dbReference type="InterPro" id="IPR036116">
    <property type="entry name" value="FN3_sf"/>
</dbReference>
<accession>A0A1G6YQ56</accession>
<protein>
    <submittedName>
        <fullName evidence="2">Fibronectin type III domain-containing protein</fullName>
    </submittedName>
</protein>
<dbReference type="AlphaFoldDB" id="A0A1G6YQ56"/>
<dbReference type="InterPro" id="IPR013783">
    <property type="entry name" value="Ig-like_fold"/>
</dbReference>
<name>A0A1G6YQ56_9FLAO</name>
<gene>
    <name evidence="2" type="ORF">SAMN05421544_101224</name>
</gene>
<dbReference type="Pfam" id="PF13583">
    <property type="entry name" value="Reprolysin_4"/>
    <property type="match status" value="1"/>
</dbReference>
<dbReference type="STRING" id="1071918.SAMN05421544_101224"/>
<dbReference type="EMBL" id="FNAS01000001">
    <property type="protein sequence ID" value="SDD92163.1"/>
    <property type="molecule type" value="Genomic_DNA"/>
</dbReference>
<feature type="domain" description="Fibronectin type-III" evidence="1">
    <location>
        <begin position="666"/>
        <end position="756"/>
    </location>
</feature>
<sequence>MKKIYTLLLVLLFSVFYSQSYWKRVSGKKTFSLGAEQTRPEDLYYRLDVKGMMNSLESSNTSVKESSTGKTEKLIEVPLMNGKIETFRVMSLPVMEGSLAQKYKLMSFTGVSVNDPYVTIRMSLSPNKFQSTILNRGTYEFIDGIMGDKTLYRVHYKTNKTKGDKPFECTTDENEEAKKNINKLFKRGKISPLNKISAVSKDYIASDTIYRTYKIAFSVTGEYTQFFGGKEAALEQINATLTRVNSVYEKDLAIHLVMVDAPQLIYEDPATDPYSDAKDGARGAWNAELQKTLTEKLGEDKYDLGHLLGASGGGGNAGCIGCVCISPTVKEPLGKGSGFTSPANQKPYGDEFDIDYVAHEIGHQLGANHTFTYRIESTSAQIEPGSGSTIMGYAGITDSNVQEHSDPYFSVASLRQIKNNKNIDKCGTSSTINENTPPVIEKLPSYSIPKGTAFVLKAKATDVENDPLTYTWEENDLAYDKITNVSDQELYGPNFRSILPSNNPVRYFPALESVMDGKLVNIDGWETVSNVARDMKFSVVVRDNNPDPSKQQMSYATQKISVKEDGPFAVTNKYMAYTSDNKITWDVANTNNSPYNVANVKIDYTTDKGKTWTTIVESTPNNGSYDYNFPEDKISENVQVRVSSIGNVFYAVSTPLEVVKPKECDGNAPKVFVEVNDAGNLVITWQKGKAESYVIRYKLKSDSEWTEITPVSNDENTYMISGLKDSVPYEVQLAEVCSDGTQGAFSESKEFTILPFVYCDLAANSTEFEYISNVKIIDSDGNIILDNTSSNNNKGYNTYTTDDSKLVALKKGSKDNKISITISYPGEEDYYETLSAWIDFNGDGVMSEDERIVESFIPDPSNGNVKTVIETYKFDVPDNSYIGKRGLRLRVALKVGPSIHSVSSSSCDGALKGSLYTTSLYRYGEVEDYKVNIEK</sequence>
<evidence type="ECO:0000313" key="2">
    <source>
        <dbReference type="EMBL" id="SDD92163.1"/>
    </source>
</evidence>
<reference evidence="2 3" key="1">
    <citation type="submission" date="2016-10" db="EMBL/GenBank/DDBJ databases">
        <authorList>
            <person name="de Groot N.N."/>
        </authorList>
    </citation>
    <scope>NUCLEOTIDE SEQUENCE [LARGE SCALE GENOMIC DNA]</scope>
    <source>
        <strain evidence="2 3">DSM 24015</strain>
    </source>
</reference>
<dbReference type="PROSITE" id="PS50853">
    <property type="entry name" value="FN3"/>
    <property type="match status" value="1"/>
</dbReference>
<dbReference type="InterPro" id="IPR003961">
    <property type="entry name" value="FN3_dom"/>
</dbReference>
<dbReference type="Gene3D" id="2.60.40.10">
    <property type="entry name" value="Immunoglobulins"/>
    <property type="match status" value="1"/>
</dbReference>
<keyword evidence="3" id="KW-1185">Reference proteome</keyword>
<dbReference type="InterPro" id="IPR045474">
    <property type="entry name" value="GEVED"/>
</dbReference>
<organism evidence="2 3">
    <name type="scientific">Riemerella columbipharyngis</name>
    <dbReference type="NCBI Taxonomy" id="1071918"/>
    <lineage>
        <taxon>Bacteria</taxon>
        <taxon>Pseudomonadati</taxon>
        <taxon>Bacteroidota</taxon>
        <taxon>Flavobacteriia</taxon>
        <taxon>Flavobacteriales</taxon>
        <taxon>Weeksellaceae</taxon>
        <taxon>Riemerella</taxon>
    </lineage>
</organism>
<dbReference type="GO" id="GO:0008237">
    <property type="term" value="F:metallopeptidase activity"/>
    <property type="evidence" value="ECO:0007669"/>
    <property type="project" value="InterPro"/>
</dbReference>
<dbReference type="Gene3D" id="3.40.390.10">
    <property type="entry name" value="Collagenase (Catalytic Domain)"/>
    <property type="match status" value="1"/>
</dbReference>
<dbReference type="SUPFAM" id="SSF49265">
    <property type="entry name" value="Fibronectin type III"/>
    <property type="match status" value="1"/>
</dbReference>
<dbReference type="Proteomes" id="UP000198517">
    <property type="component" value="Unassembled WGS sequence"/>
</dbReference>
<dbReference type="InterPro" id="IPR024079">
    <property type="entry name" value="MetalloPept_cat_dom_sf"/>
</dbReference>
<dbReference type="Pfam" id="PF20009">
    <property type="entry name" value="GEVED"/>
    <property type="match status" value="1"/>
</dbReference>